<organism evidence="1 2">
    <name type="scientific">Streptomyces noursei</name>
    <name type="common">Streptomyces albulus</name>
    <dbReference type="NCBI Taxonomy" id="1971"/>
    <lineage>
        <taxon>Bacteria</taxon>
        <taxon>Bacillati</taxon>
        <taxon>Actinomycetota</taxon>
        <taxon>Actinomycetes</taxon>
        <taxon>Kitasatosporales</taxon>
        <taxon>Streptomycetaceae</taxon>
        <taxon>Streptomyces</taxon>
    </lineage>
</organism>
<dbReference type="AlphaFoldDB" id="A0A2N8P4I6"/>
<dbReference type="EMBL" id="LJSN01000005">
    <property type="protein sequence ID" value="PNE35924.1"/>
    <property type="molecule type" value="Genomic_DNA"/>
</dbReference>
<sequence length="76" mass="8879">MWSRWRAQVEEARNRHRRYPELDRQLDAMQADVKLRTWLDELADEEMGEMLRGLAACIDAIQDVVGEAPERPEGTP</sequence>
<proteinExistence type="predicted"/>
<keyword evidence="2" id="KW-1185">Reference proteome</keyword>
<gene>
    <name evidence="1" type="ORF">AOB60_37730</name>
</gene>
<evidence type="ECO:0000313" key="2">
    <source>
        <dbReference type="Proteomes" id="UP000236047"/>
    </source>
</evidence>
<evidence type="ECO:0000313" key="1">
    <source>
        <dbReference type="EMBL" id="PNE35924.1"/>
    </source>
</evidence>
<name>A0A2N8P4I6_STRNR</name>
<comment type="caution">
    <text evidence="1">The sequence shown here is derived from an EMBL/GenBank/DDBJ whole genome shotgun (WGS) entry which is preliminary data.</text>
</comment>
<accession>A0A2N8P4I6</accession>
<protein>
    <submittedName>
        <fullName evidence="1">Uncharacterized protein</fullName>
    </submittedName>
</protein>
<reference evidence="2" key="1">
    <citation type="submission" date="2015-09" db="EMBL/GenBank/DDBJ databases">
        <authorList>
            <person name="Graham D.E."/>
            <person name="Mahan K.M."/>
            <person name="Klingeman D.M."/>
            <person name="Fida T."/>
            <person name="Giannone R.J."/>
            <person name="Hettich R.L."/>
            <person name="Parry R.J."/>
            <person name="Spain J.C."/>
        </authorList>
    </citation>
    <scope>NUCLEOTIDE SEQUENCE [LARGE SCALE GENOMIC DNA]</scope>
    <source>
        <strain evidence="2">JCM 4701</strain>
    </source>
</reference>
<dbReference type="Proteomes" id="UP000236047">
    <property type="component" value="Unassembled WGS sequence"/>
</dbReference>